<dbReference type="Proteomes" id="UP000324479">
    <property type="component" value="Unassembled WGS sequence"/>
</dbReference>
<organism evidence="2 3">
    <name type="scientific">Roseiconus nitratireducens</name>
    <dbReference type="NCBI Taxonomy" id="2605748"/>
    <lineage>
        <taxon>Bacteria</taxon>
        <taxon>Pseudomonadati</taxon>
        <taxon>Planctomycetota</taxon>
        <taxon>Planctomycetia</taxon>
        <taxon>Pirellulales</taxon>
        <taxon>Pirellulaceae</taxon>
        <taxon>Roseiconus</taxon>
    </lineage>
</organism>
<feature type="transmembrane region" description="Helical" evidence="1">
    <location>
        <begin position="74"/>
        <end position="92"/>
    </location>
</feature>
<keyword evidence="1" id="KW-0812">Transmembrane</keyword>
<keyword evidence="3" id="KW-1185">Reference proteome</keyword>
<evidence type="ECO:0000256" key="1">
    <source>
        <dbReference type="SAM" id="Phobius"/>
    </source>
</evidence>
<keyword evidence="1" id="KW-0472">Membrane</keyword>
<keyword evidence="1" id="KW-1133">Transmembrane helix</keyword>
<name>A0A5M6D310_9BACT</name>
<dbReference type="AlphaFoldDB" id="A0A5M6D310"/>
<comment type="caution">
    <text evidence="2">The sequence shown here is derived from an EMBL/GenBank/DDBJ whole genome shotgun (WGS) entry which is preliminary data.</text>
</comment>
<evidence type="ECO:0000313" key="3">
    <source>
        <dbReference type="Proteomes" id="UP000324479"/>
    </source>
</evidence>
<gene>
    <name evidence="2" type="ORF">FYK55_16905</name>
</gene>
<protein>
    <recommendedName>
        <fullName evidence="4">YcxB-like protein domain-containing protein</fullName>
    </recommendedName>
</protein>
<dbReference type="RefSeq" id="WP_150077612.1">
    <property type="nucleotide sequence ID" value="NZ_VWOX01000009.1"/>
</dbReference>
<sequence>MINPYQAPPDQAATFAPTDAPVARFRLDQRMIRYAESKFLLWRCGGRVTLASMVMIALALGISLMPPVPGPIGIAVREVVVMGLATVIYLTLIRGPRNAARSELAAHGVVSGAEVEVSLGETTLIWCGPAGTHRFPLESVRLMTVGKGLIVIPEQDLYLFVPRRSDFGGASYGEFVKLFRARVQAASG</sequence>
<evidence type="ECO:0000313" key="2">
    <source>
        <dbReference type="EMBL" id="KAA5541878.1"/>
    </source>
</evidence>
<feature type="transmembrane region" description="Helical" evidence="1">
    <location>
        <begin position="40"/>
        <end position="62"/>
    </location>
</feature>
<accession>A0A5M6D310</accession>
<proteinExistence type="predicted"/>
<reference evidence="2 3" key="1">
    <citation type="submission" date="2019-08" db="EMBL/GenBank/DDBJ databases">
        <authorList>
            <person name="Dhanesh K."/>
            <person name="Kumar G."/>
            <person name="Sasikala C."/>
            <person name="Venkata Ramana C."/>
        </authorList>
    </citation>
    <scope>NUCLEOTIDE SEQUENCE [LARGE SCALE GENOMIC DNA]</scope>
    <source>
        <strain evidence="2 3">JC645</strain>
    </source>
</reference>
<dbReference type="EMBL" id="VWOX01000009">
    <property type="protein sequence ID" value="KAA5541878.1"/>
    <property type="molecule type" value="Genomic_DNA"/>
</dbReference>
<evidence type="ECO:0008006" key="4">
    <source>
        <dbReference type="Google" id="ProtNLM"/>
    </source>
</evidence>